<feature type="domain" description="VOC" evidence="4">
    <location>
        <begin position="3"/>
        <end position="120"/>
    </location>
</feature>
<dbReference type="SUPFAM" id="SSF54593">
    <property type="entry name" value="Glyoxalase/Bleomycin resistance protein/Dihydroxybiphenyl dioxygenase"/>
    <property type="match status" value="1"/>
</dbReference>
<dbReference type="OrthoDB" id="9791602at2"/>
<dbReference type="RefSeq" id="WP_107844184.1">
    <property type="nucleotide sequence ID" value="NZ_QBKS01000001.1"/>
</dbReference>
<dbReference type="InterPro" id="IPR029068">
    <property type="entry name" value="Glyas_Bleomycin-R_OHBP_Dase"/>
</dbReference>
<evidence type="ECO:0000259" key="4">
    <source>
        <dbReference type="PROSITE" id="PS51819"/>
    </source>
</evidence>
<reference evidence="5 6" key="1">
    <citation type="submission" date="2018-04" db="EMBL/GenBank/DDBJ databases">
        <title>Genomic Encyclopedia of Archaeal and Bacterial Type Strains, Phase II (KMG-II): from individual species to whole genera.</title>
        <authorList>
            <person name="Goeker M."/>
        </authorList>
    </citation>
    <scope>NUCLEOTIDE SEQUENCE [LARGE SCALE GENOMIC DNA]</scope>
    <source>
        <strain evidence="5 6">DSM 100977</strain>
    </source>
</reference>
<dbReference type="CDD" id="cd08349">
    <property type="entry name" value="BLMA_like"/>
    <property type="match status" value="1"/>
</dbReference>
<dbReference type="Proteomes" id="UP000243978">
    <property type="component" value="Unassembled WGS sequence"/>
</dbReference>
<keyword evidence="6" id="KW-1185">Reference proteome</keyword>
<evidence type="ECO:0000256" key="1">
    <source>
        <dbReference type="ARBA" id="ARBA00011051"/>
    </source>
</evidence>
<accession>A0A2T6BIR3</accession>
<name>A0A2T6BIR3_9RHOB</name>
<keyword evidence="3" id="KW-0046">Antibiotic resistance</keyword>
<comment type="similarity">
    <text evidence="1">Belongs to the bleomycin resistance protein family.</text>
</comment>
<evidence type="ECO:0000313" key="6">
    <source>
        <dbReference type="Proteomes" id="UP000243978"/>
    </source>
</evidence>
<comment type="caution">
    <text evidence="5">The sequence shown here is derived from an EMBL/GenBank/DDBJ whole genome shotgun (WGS) entry which is preliminary data.</text>
</comment>
<dbReference type="InterPro" id="IPR000335">
    <property type="entry name" value="Bleomycin-R"/>
</dbReference>
<dbReference type="Pfam" id="PF00903">
    <property type="entry name" value="Glyoxalase"/>
    <property type="match status" value="1"/>
</dbReference>
<dbReference type="InterPro" id="IPR037523">
    <property type="entry name" value="VOC_core"/>
</dbReference>
<keyword evidence="5" id="KW-0560">Oxidoreductase</keyword>
<dbReference type="AlphaFoldDB" id="A0A2T6BIR3"/>
<protein>
    <recommendedName>
        <fullName evidence="2">Bleomycin resistance protein</fullName>
    </recommendedName>
</protein>
<dbReference type="GO" id="GO:0051213">
    <property type="term" value="F:dioxygenase activity"/>
    <property type="evidence" value="ECO:0007669"/>
    <property type="project" value="UniProtKB-KW"/>
</dbReference>
<dbReference type="GO" id="GO:0046677">
    <property type="term" value="P:response to antibiotic"/>
    <property type="evidence" value="ECO:0007669"/>
    <property type="project" value="UniProtKB-KW"/>
</dbReference>
<dbReference type="PROSITE" id="PS51819">
    <property type="entry name" value="VOC"/>
    <property type="match status" value="1"/>
</dbReference>
<dbReference type="EMBL" id="QBKS01000001">
    <property type="protein sequence ID" value="PTX55942.1"/>
    <property type="molecule type" value="Genomic_DNA"/>
</dbReference>
<proteinExistence type="inferred from homology"/>
<sequence>MAEMTQITPFIYCRDLEAQRHFFERILGFTCGFQADNYAFLRRDRVAVRLLEVDFDLSDERREQMVYIDVDDVDALWAELEPALSTLPEGRVRPPFNQPYNQREFHVKDEGACLLFFGMAHPFPGDS</sequence>
<organism evidence="5 6">
    <name type="scientific">Litoreibacter ponti</name>
    <dbReference type="NCBI Taxonomy" id="1510457"/>
    <lineage>
        <taxon>Bacteria</taxon>
        <taxon>Pseudomonadati</taxon>
        <taxon>Pseudomonadota</taxon>
        <taxon>Alphaproteobacteria</taxon>
        <taxon>Rhodobacterales</taxon>
        <taxon>Roseobacteraceae</taxon>
        <taxon>Litoreibacter</taxon>
    </lineage>
</organism>
<evidence type="ECO:0000256" key="3">
    <source>
        <dbReference type="ARBA" id="ARBA00023251"/>
    </source>
</evidence>
<gene>
    <name evidence="5" type="ORF">C8N43_0591</name>
</gene>
<dbReference type="Gene3D" id="3.10.180.10">
    <property type="entry name" value="2,3-Dihydroxybiphenyl 1,2-Dioxygenase, domain 1"/>
    <property type="match status" value="1"/>
</dbReference>
<evidence type="ECO:0000313" key="5">
    <source>
        <dbReference type="EMBL" id="PTX55942.1"/>
    </source>
</evidence>
<evidence type="ECO:0000256" key="2">
    <source>
        <dbReference type="ARBA" id="ARBA00021572"/>
    </source>
</evidence>
<dbReference type="InterPro" id="IPR004360">
    <property type="entry name" value="Glyas_Fos-R_dOase_dom"/>
</dbReference>
<keyword evidence="5" id="KW-0223">Dioxygenase</keyword>